<keyword evidence="10 13" id="KW-0472">Membrane</keyword>
<protein>
    <recommendedName>
        <fullName evidence="3">very-long-chain 3-oxoacyl-CoA synthase</fullName>
        <ecNumber evidence="3">2.3.1.199</ecNumber>
    </recommendedName>
</protein>
<keyword evidence="5" id="KW-0808">Transferase</keyword>
<comment type="similarity">
    <text evidence="2">Belongs to the ELO family.</text>
</comment>
<keyword evidence="8 13" id="KW-1133">Transmembrane helix</keyword>
<keyword evidence="15" id="KW-1185">Reference proteome</keyword>
<feature type="transmembrane region" description="Helical" evidence="13">
    <location>
        <begin position="239"/>
        <end position="259"/>
    </location>
</feature>
<feature type="transmembrane region" description="Helical" evidence="13">
    <location>
        <begin position="197"/>
        <end position="218"/>
    </location>
</feature>
<evidence type="ECO:0000256" key="10">
    <source>
        <dbReference type="ARBA" id="ARBA00023136"/>
    </source>
</evidence>
<comment type="caution">
    <text evidence="14">The sequence shown here is derived from an EMBL/GenBank/DDBJ whole genome shotgun (WGS) entry which is preliminary data.</text>
</comment>
<evidence type="ECO:0000256" key="9">
    <source>
        <dbReference type="ARBA" id="ARBA00023098"/>
    </source>
</evidence>
<feature type="transmembrane region" description="Helical" evidence="13">
    <location>
        <begin position="314"/>
        <end position="333"/>
    </location>
</feature>
<accession>A0ABQ7BB88</accession>
<proteinExistence type="inferred from homology"/>
<evidence type="ECO:0000256" key="11">
    <source>
        <dbReference type="ARBA" id="ARBA00023160"/>
    </source>
</evidence>
<evidence type="ECO:0000256" key="3">
    <source>
        <dbReference type="ARBA" id="ARBA00012307"/>
    </source>
</evidence>
<dbReference type="PANTHER" id="PTHR11157:SF134">
    <property type="entry name" value="ELONGATION OF FATTY ACIDS PROTEIN 1-RELATED"/>
    <property type="match status" value="1"/>
</dbReference>
<evidence type="ECO:0000256" key="2">
    <source>
        <dbReference type="ARBA" id="ARBA00007263"/>
    </source>
</evidence>
<comment type="catalytic activity">
    <reaction evidence="12">
        <text>a very-long-chain acyl-CoA + malonyl-CoA + H(+) = a very-long-chain 3-oxoacyl-CoA + CO2 + CoA</text>
        <dbReference type="Rhea" id="RHEA:32727"/>
        <dbReference type="ChEBI" id="CHEBI:15378"/>
        <dbReference type="ChEBI" id="CHEBI:16526"/>
        <dbReference type="ChEBI" id="CHEBI:57287"/>
        <dbReference type="ChEBI" id="CHEBI:57384"/>
        <dbReference type="ChEBI" id="CHEBI:90725"/>
        <dbReference type="ChEBI" id="CHEBI:90736"/>
        <dbReference type="EC" id="2.3.1.199"/>
    </reaction>
</comment>
<keyword evidence="7" id="KW-0276">Fatty acid metabolism</keyword>
<keyword evidence="11" id="KW-0275">Fatty acid biosynthesis</keyword>
<dbReference type="InterPro" id="IPR030457">
    <property type="entry name" value="ELO_CS"/>
</dbReference>
<keyword evidence="4" id="KW-0444">Lipid biosynthesis</keyword>
<evidence type="ECO:0000256" key="1">
    <source>
        <dbReference type="ARBA" id="ARBA00004141"/>
    </source>
</evidence>
<reference evidence="14 15" key="1">
    <citation type="journal article" date="2020" name="BMC Genomics">
        <title>Intraspecific diversification of the crop wild relative Brassica cretica Lam. using demographic model selection.</title>
        <authorList>
            <person name="Kioukis A."/>
            <person name="Michalopoulou V.A."/>
            <person name="Briers L."/>
            <person name="Pirintsos S."/>
            <person name="Studholme D.J."/>
            <person name="Pavlidis P."/>
            <person name="Sarris P.F."/>
        </authorList>
    </citation>
    <scope>NUCLEOTIDE SEQUENCE [LARGE SCALE GENOMIC DNA]</scope>
    <source>
        <strain evidence="15">cv. PFS-1207/04</strain>
    </source>
</reference>
<dbReference type="PANTHER" id="PTHR11157">
    <property type="entry name" value="FATTY ACID ACYL TRANSFERASE-RELATED"/>
    <property type="match status" value="1"/>
</dbReference>
<keyword evidence="9" id="KW-0443">Lipid metabolism</keyword>
<feature type="transmembrane region" description="Helical" evidence="13">
    <location>
        <begin position="404"/>
        <end position="424"/>
    </location>
</feature>
<evidence type="ECO:0000256" key="12">
    <source>
        <dbReference type="ARBA" id="ARBA00047375"/>
    </source>
</evidence>
<feature type="transmembrane region" description="Helical" evidence="13">
    <location>
        <begin position="339"/>
        <end position="360"/>
    </location>
</feature>
<evidence type="ECO:0000313" key="14">
    <source>
        <dbReference type="EMBL" id="KAF3529445.1"/>
    </source>
</evidence>
<evidence type="ECO:0000256" key="5">
    <source>
        <dbReference type="ARBA" id="ARBA00022679"/>
    </source>
</evidence>
<dbReference type="Proteomes" id="UP000266723">
    <property type="component" value="Unassembled WGS sequence"/>
</dbReference>
<organism evidence="14 15">
    <name type="scientific">Brassica cretica</name>
    <name type="common">Mustard</name>
    <dbReference type="NCBI Taxonomy" id="69181"/>
    <lineage>
        <taxon>Eukaryota</taxon>
        <taxon>Viridiplantae</taxon>
        <taxon>Streptophyta</taxon>
        <taxon>Embryophyta</taxon>
        <taxon>Tracheophyta</taxon>
        <taxon>Spermatophyta</taxon>
        <taxon>Magnoliopsida</taxon>
        <taxon>eudicotyledons</taxon>
        <taxon>Gunneridae</taxon>
        <taxon>Pentapetalae</taxon>
        <taxon>rosids</taxon>
        <taxon>malvids</taxon>
        <taxon>Brassicales</taxon>
        <taxon>Brassicaceae</taxon>
        <taxon>Brassiceae</taxon>
        <taxon>Brassica</taxon>
    </lineage>
</organism>
<keyword evidence="6 13" id="KW-0812">Transmembrane</keyword>
<dbReference type="EC" id="2.3.1.199" evidence="3"/>
<comment type="subcellular location">
    <subcellularLocation>
        <location evidence="1">Membrane</location>
        <topology evidence="1">Multi-pass membrane protein</topology>
    </subcellularLocation>
</comment>
<dbReference type="Pfam" id="PF01151">
    <property type="entry name" value="ELO"/>
    <property type="match status" value="1"/>
</dbReference>
<feature type="transmembrane region" description="Helical" evidence="13">
    <location>
        <begin position="372"/>
        <end position="392"/>
    </location>
</feature>
<evidence type="ECO:0000256" key="6">
    <source>
        <dbReference type="ARBA" id="ARBA00022692"/>
    </source>
</evidence>
<evidence type="ECO:0000313" key="15">
    <source>
        <dbReference type="Proteomes" id="UP000266723"/>
    </source>
</evidence>
<evidence type="ECO:0000256" key="13">
    <source>
        <dbReference type="SAM" id="Phobius"/>
    </source>
</evidence>
<dbReference type="InterPro" id="IPR002076">
    <property type="entry name" value="ELO_fam"/>
</dbReference>
<gene>
    <name evidence="14" type="ORF">DY000_02043775</name>
</gene>
<feature type="transmembrane region" description="Helical" evidence="13">
    <location>
        <begin position="284"/>
        <end position="307"/>
    </location>
</feature>
<evidence type="ECO:0000256" key="7">
    <source>
        <dbReference type="ARBA" id="ARBA00022832"/>
    </source>
</evidence>
<dbReference type="EMBL" id="QGKV02001507">
    <property type="protein sequence ID" value="KAF3529445.1"/>
    <property type="molecule type" value="Genomic_DNA"/>
</dbReference>
<evidence type="ECO:0000256" key="4">
    <source>
        <dbReference type="ARBA" id="ARBA00022516"/>
    </source>
</evidence>
<evidence type="ECO:0000256" key="8">
    <source>
        <dbReference type="ARBA" id="ARBA00022989"/>
    </source>
</evidence>
<sequence>MNRETQTLPYTYQEAKSYCVGVLKRRIVDLVWQKGENLTTCLKEISKKNLKLNREVQTWDLSLDSRIALSQKNHHSPLIFSSSGANSSVVVGLAAPFAPRANSYIAIQQAAEFNAPLVSLPLAYTDTTSSSWLASSSLPPPYHHLTLPLSNSNYSDHPRESEGAEIHVMASFHHSLTYWLVNRPYIANFTWTEGETLGSTIFFLSVVVSVYLSATLLLRSAIDSLPSLGPRILKPITAVHSLILCLLSLIMAVGCTLSITSDPTKVRFLNAICFPVDTKPSGPLFFWAQVFYLSKILEFGDTLLIILGKSIQRLSFLHVYHHATVVVMCYLWLRTRQSMFPVALVTNSTVHVVMYGYYFLCAVGSRPKWKRLVTDCQIVQFVFSFGLSGWMLREHLFGSGCSGIWAWCFNAAFNASLLALFFNFHSKNYAKKTREGVSKKRLD</sequence>
<dbReference type="PROSITE" id="PS01188">
    <property type="entry name" value="ELO"/>
    <property type="match status" value="1"/>
</dbReference>
<name>A0ABQ7BB88_BRACR</name>